<dbReference type="GO" id="GO:0036503">
    <property type="term" value="P:ERAD pathway"/>
    <property type="evidence" value="ECO:0007669"/>
    <property type="project" value="TreeGrafter"/>
</dbReference>
<dbReference type="PANTHER" id="PTHR12125">
    <property type="entry name" value="F-BOX ONLY PROTEIN 6-LIKE PROTEIN"/>
    <property type="match status" value="1"/>
</dbReference>
<accession>A0A3P7MVU2</accession>
<dbReference type="GO" id="GO:0061630">
    <property type="term" value="F:ubiquitin protein ligase activity"/>
    <property type="evidence" value="ECO:0007669"/>
    <property type="project" value="TreeGrafter"/>
</dbReference>
<feature type="domain" description="FBA" evidence="1">
    <location>
        <begin position="1"/>
        <end position="105"/>
    </location>
</feature>
<dbReference type="OrthoDB" id="1107553at2759"/>
<dbReference type="InterPro" id="IPR008979">
    <property type="entry name" value="Galactose-bd-like_sf"/>
</dbReference>
<name>A0A3P7MVU2_9BILA</name>
<dbReference type="Gene3D" id="2.60.120.260">
    <property type="entry name" value="Galactose-binding domain-like"/>
    <property type="match status" value="1"/>
</dbReference>
<evidence type="ECO:0000259" key="1">
    <source>
        <dbReference type="PROSITE" id="PS51114"/>
    </source>
</evidence>
<dbReference type="GO" id="GO:0006516">
    <property type="term" value="P:glycoprotein catabolic process"/>
    <property type="evidence" value="ECO:0007669"/>
    <property type="project" value="TreeGrafter"/>
</dbReference>
<dbReference type="SUPFAM" id="SSF49785">
    <property type="entry name" value="Galactose-binding domain-like"/>
    <property type="match status" value="1"/>
</dbReference>
<dbReference type="PROSITE" id="PS51114">
    <property type="entry name" value="FBA"/>
    <property type="match status" value="1"/>
</dbReference>
<dbReference type="Pfam" id="PF04300">
    <property type="entry name" value="FBA"/>
    <property type="match status" value="1"/>
</dbReference>
<reference evidence="2 3" key="1">
    <citation type="submission" date="2018-11" db="EMBL/GenBank/DDBJ databases">
        <authorList>
            <consortium name="Pathogen Informatics"/>
        </authorList>
    </citation>
    <scope>NUCLEOTIDE SEQUENCE [LARGE SCALE GENOMIC DNA]</scope>
</reference>
<dbReference type="SMART" id="SM01198">
    <property type="entry name" value="FBA"/>
    <property type="match status" value="1"/>
</dbReference>
<dbReference type="AlphaFoldDB" id="A0A3P7MVU2"/>
<dbReference type="InterPro" id="IPR007397">
    <property type="entry name" value="F-box-assoc_dom"/>
</dbReference>
<dbReference type="GO" id="GO:0005737">
    <property type="term" value="C:cytoplasm"/>
    <property type="evidence" value="ECO:0007669"/>
    <property type="project" value="TreeGrafter"/>
</dbReference>
<dbReference type="PANTHER" id="PTHR12125:SF5">
    <property type="entry name" value="F-BOX DOMAIN-CONTAINING PROTEIN"/>
    <property type="match status" value="1"/>
</dbReference>
<protein>
    <recommendedName>
        <fullName evidence="1">FBA domain-containing protein</fullName>
    </recommendedName>
</protein>
<evidence type="ECO:0000313" key="2">
    <source>
        <dbReference type="EMBL" id="VDN31010.1"/>
    </source>
</evidence>
<gene>
    <name evidence="2" type="ORF">GPUH_LOCUS18080</name>
</gene>
<dbReference type="Proteomes" id="UP000271098">
    <property type="component" value="Unassembled WGS sequence"/>
</dbReference>
<keyword evidence="3" id="KW-1185">Reference proteome</keyword>
<organism evidence="2 3">
    <name type="scientific">Gongylonema pulchrum</name>
    <dbReference type="NCBI Taxonomy" id="637853"/>
    <lineage>
        <taxon>Eukaryota</taxon>
        <taxon>Metazoa</taxon>
        <taxon>Ecdysozoa</taxon>
        <taxon>Nematoda</taxon>
        <taxon>Chromadorea</taxon>
        <taxon>Rhabditida</taxon>
        <taxon>Spirurina</taxon>
        <taxon>Spiruromorpha</taxon>
        <taxon>Spiruroidea</taxon>
        <taxon>Gongylonematidae</taxon>
        <taxon>Gongylonema</taxon>
    </lineage>
</organism>
<sequence length="114" mass="13124">MDAELHPGDPNSHTVPVTAIHNAILYRAMEFNRHLNSDKTTLSAITRVRRMEDWTAAEWQKIEHTFNEYPKGIRFVVFNHAGKDDQYWAGHYGSKMTKASVVVNYGSGNRRESF</sequence>
<dbReference type="GO" id="GO:0031146">
    <property type="term" value="P:SCF-dependent proteasomal ubiquitin-dependent protein catabolic process"/>
    <property type="evidence" value="ECO:0007669"/>
    <property type="project" value="TreeGrafter"/>
</dbReference>
<dbReference type="GO" id="GO:0019005">
    <property type="term" value="C:SCF ubiquitin ligase complex"/>
    <property type="evidence" value="ECO:0007669"/>
    <property type="project" value="TreeGrafter"/>
</dbReference>
<dbReference type="EMBL" id="UYRT01086174">
    <property type="protein sequence ID" value="VDN31010.1"/>
    <property type="molecule type" value="Genomic_DNA"/>
</dbReference>
<evidence type="ECO:0000313" key="3">
    <source>
        <dbReference type="Proteomes" id="UP000271098"/>
    </source>
</evidence>
<dbReference type="InterPro" id="IPR039752">
    <property type="entry name" value="F-box_only"/>
</dbReference>
<proteinExistence type="predicted"/>